<evidence type="ECO:0000313" key="1">
    <source>
        <dbReference type="EMBL" id="QJA44405.1"/>
    </source>
</evidence>
<protein>
    <submittedName>
        <fullName evidence="1">Uncharacterized protein</fullName>
    </submittedName>
</protein>
<name>A0A6H1ZAV6_9ZZZZ</name>
<dbReference type="EMBL" id="MT141428">
    <property type="protein sequence ID" value="QJA61017.1"/>
    <property type="molecule type" value="Genomic_DNA"/>
</dbReference>
<organism evidence="1">
    <name type="scientific">viral metagenome</name>
    <dbReference type="NCBI Taxonomy" id="1070528"/>
    <lineage>
        <taxon>unclassified sequences</taxon>
        <taxon>metagenomes</taxon>
        <taxon>organismal metagenomes</taxon>
    </lineage>
</organism>
<evidence type="ECO:0000313" key="3">
    <source>
        <dbReference type="EMBL" id="QJH95152.1"/>
    </source>
</evidence>
<proteinExistence type="predicted"/>
<evidence type="ECO:0000313" key="2">
    <source>
        <dbReference type="EMBL" id="QJA61017.1"/>
    </source>
</evidence>
<gene>
    <name evidence="2" type="ORF">MM415B01009_0018</name>
    <name evidence="1" type="ORF">TM448A00108_0032</name>
    <name evidence="3" type="ORF">TM448B00355_0005</name>
</gene>
<accession>A0A6H1ZAV6</accession>
<dbReference type="AlphaFoldDB" id="A0A6H1ZAV6"/>
<reference evidence="1" key="1">
    <citation type="submission" date="2020-03" db="EMBL/GenBank/DDBJ databases">
        <title>The deep terrestrial virosphere.</title>
        <authorList>
            <person name="Holmfeldt K."/>
            <person name="Nilsson E."/>
            <person name="Simone D."/>
            <person name="Lopez-Fernandez M."/>
            <person name="Wu X."/>
            <person name="de Brujin I."/>
            <person name="Lundin D."/>
            <person name="Andersson A."/>
            <person name="Bertilsson S."/>
            <person name="Dopson M."/>
        </authorList>
    </citation>
    <scope>NUCLEOTIDE SEQUENCE</scope>
    <source>
        <strain evidence="2">MM415B01009</strain>
        <strain evidence="1">TM448A00108</strain>
        <strain evidence="3">TM448B00355</strain>
    </source>
</reference>
<dbReference type="EMBL" id="MT143976">
    <property type="protein sequence ID" value="QJA44405.1"/>
    <property type="molecule type" value="Genomic_DNA"/>
</dbReference>
<dbReference type="EMBL" id="MT144614">
    <property type="protein sequence ID" value="QJH95152.1"/>
    <property type="molecule type" value="Genomic_DNA"/>
</dbReference>
<sequence>MNKYMTEVLKEMCKRVGGNYDRIVFSENKWWRVYSWTEEEEADFKVWFEEYLYNNTRARKELTTCGKSKKCIKQAVSEFLLQYSWRYR</sequence>